<dbReference type="RefSeq" id="WP_092266920.1">
    <property type="nucleotide sequence ID" value="NZ_FORT01000002.1"/>
</dbReference>
<dbReference type="GO" id="GO:0006508">
    <property type="term" value="P:proteolysis"/>
    <property type="evidence" value="ECO:0007669"/>
    <property type="project" value="InterPro"/>
</dbReference>
<name>A0A1I3PPH8_9BACL</name>
<keyword evidence="2" id="KW-0378">Hydrolase</keyword>
<keyword evidence="3" id="KW-0121">Carboxypeptidase</keyword>
<evidence type="ECO:0000256" key="1">
    <source>
        <dbReference type="ARBA" id="ARBA00006096"/>
    </source>
</evidence>
<dbReference type="PRINTS" id="PR00922">
    <property type="entry name" value="DADACBPTASE3"/>
</dbReference>
<sequence>MNARLVRRTCTWLLFIMLVWQVTAVPVFAQEAVAVSGPLAAQVEKSFADLRGNGESLGASAGIAVFDLTEKAYLYAHNEKKNYTPASNMKLLTTISALDRLGPSYQWKTELYIDGNVTPGGILQGNLILKGYGDPSLAQQDLRSLADAVKAIGIKQVHGNLLLDDSYFDETRLGIGWMWDDEPYGYSAQISALAVHKNFVTVTSKAGAKPGDAATLSLEPMTSYLTVTNKTKTVEGAAANIVVERPRGKNEVIVTGTIGTAAEPYQEDVTMEDPALYVGDIWKQELAEAGIQLQPQAAIKKTVVQGGVPLHTHLSKPFRDILVELNKESDNFYAEMVLKTLGATQNGKGTSEAGAQVVADVLKRAGIESGFQIADGSGLSRFNLITAEQMVKLLAFVQDQDYREALEASLPIAGVDGTLRNRMKDTPAKSNVLAKTGSMGGVYSLSGYVTARNGHKLAFSMIFNGLYKYEYAQKMQDAVAVQLAMYPENVYPEGFTPKPAKTYKLSAKIDPILDQPATVGLTTSVLIQSLDGEVLYERDADSLVTPASNLKLLTTGTALNQLGVDYTFQTELYGDSAIQKSGVQNGNLYLKGYGDPSLHTENALKVQDGVSIEQIAKWLKDKGLKRVNGNLVMDESYFDEQRLGLGWAWDDESYYYNPTLGALALNRGTVMIEYKPAGQPGELVSMNLLPKTSYVQVINESHTVPAGEENTFAITRDRGTNTIRLKGNLPADHPGDYERVPVEDPAKYVGTVLKEALINEGVSFAPNSSVTIGKVPATAVKWNAFASKPLQEIVRYLNKQSDNFYAEMLLKTLGAVKKGEGSAEKGAQVVHEDLAAKGGSIYFDMFDGSGLSRYSLVSARHIVAELEGMTHSPAFSAYDSSLPIAGVDGTLKNRLKGTPAENNLHGKTGSMTGVNSLSGYVTTKGGKKLVFSILVNGYAESSKIMTELQDQIATTLASLE</sequence>
<dbReference type="GO" id="GO:0004185">
    <property type="term" value="F:serine-type carboxypeptidase activity"/>
    <property type="evidence" value="ECO:0007669"/>
    <property type="project" value="InterPro"/>
</dbReference>
<dbReference type="Pfam" id="PF02113">
    <property type="entry name" value="Peptidase_S13"/>
    <property type="match status" value="2"/>
</dbReference>
<keyword evidence="4" id="KW-1185">Reference proteome</keyword>
<accession>A0A1I3PPH8</accession>
<dbReference type="GO" id="GO:0000270">
    <property type="term" value="P:peptidoglycan metabolic process"/>
    <property type="evidence" value="ECO:0007669"/>
    <property type="project" value="TreeGrafter"/>
</dbReference>
<dbReference type="Proteomes" id="UP000198915">
    <property type="component" value="Unassembled WGS sequence"/>
</dbReference>
<evidence type="ECO:0000313" key="4">
    <source>
        <dbReference type="Proteomes" id="UP000198915"/>
    </source>
</evidence>
<dbReference type="SUPFAM" id="SSF56601">
    <property type="entry name" value="beta-lactamase/transpeptidase-like"/>
    <property type="match status" value="2"/>
</dbReference>
<dbReference type="InterPro" id="IPR012338">
    <property type="entry name" value="Beta-lactam/transpept-like"/>
</dbReference>
<dbReference type="STRING" id="1884381.SAMN05518846_102441"/>
<reference evidence="4" key="1">
    <citation type="submission" date="2016-10" db="EMBL/GenBank/DDBJ databases">
        <authorList>
            <person name="Varghese N."/>
            <person name="Submissions S."/>
        </authorList>
    </citation>
    <scope>NUCLEOTIDE SEQUENCE [LARGE SCALE GENOMIC DNA]</scope>
    <source>
        <strain evidence="4">OK042</strain>
    </source>
</reference>
<dbReference type="PANTHER" id="PTHR30023:SF0">
    <property type="entry name" value="PENICILLIN-SENSITIVE CARBOXYPEPTIDASE A"/>
    <property type="match status" value="1"/>
</dbReference>
<evidence type="ECO:0000313" key="3">
    <source>
        <dbReference type="EMBL" id="SFJ23161.1"/>
    </source>
</evidence>
<dbReference type="InterPro" id="IPR000667">
    <property type="entry name" value="Peptidase_S13"/>
</dbReference>
<gene>
    <name evidence="3" type="ORF">SAMN05518846_102441</name>
</gene>
<comment type="similarity">
    <text evidence="1">Belongs to the peptidase S13 family.</text>
</comment>
<dbReference type="Gene3D" id="3.50.80.20">
    <property type="entry name" value="D-Ala-D-Ala carboxypeptidase C, peptidase S13"/>
    <property type="match status" value="2"/>
</dbReference>
<proteinExistence type="inferred from homology"/>
<dbReference type="PANTHER" id="PTHR30023">
    <property type="entry name" value="D-ALANYL-D-ALANINE CARBOXYPEPTIDASE"/>
    <property type="match status" value="1"/>
</dbReference>
<organism evidence="3 4">
    <name type="scientific">Brevibacillus centrosporus</name>
    <dbReference type="NCBI Taxonomy" id="54910"/>
    <lineage>
        <taxon>Bacteria</taxon>
        <taxon>Bacillati</taxon>
        <taxon>Bacillota</taxon>
        <taxon>Bacilli</taxon>
        <taxon>Bacillales</taxon>
        <taxon>Paenibacillaceae</taxon>
        <taxon>Brevibacillus</taxon>
    </lineage>
</organism>
<dbReference type="EMBL" id="FORT01000002">
    <property type="protein sequence ID" value="SFJ23161.1"/>
    <property type="molecule type" value="Genomic_DNA"/>
</dbReference>
<evidence type="ECO:0000256" key="2">
    <source>
        <dbReference type="ARBA" id="ARBA00022801"/>
    </source>
</evidence>
<protein>
    <submittedName>
        <fullName evidence="3">D-alanyl-D-alanine carboxypeptidase, serine-type, PBP4 family</fullName>
    </submittedName>
</protein>
<keyword evidence="3" id="KW-0645">Protease</keyword>
<dbReference type="AlphaFoldDB" id="A0A1I3PPH8"/>
<dbReference type="NCBIfam" id="TIGR00666">
    <property type="entry name" value="PBP4"/>
    <property type="match status" value="2"/>
</dbReference>
<dbReference type="Gene3D" id="3.40.710.10">
    <property type="entry name" value="DD-peptidase/beta-lactamase superfamily"/>
    <property type="match status" value="3"/>
</dbReference>